<evidence type="ECO:0000256" key="1">
    <source>
        <dbReference type="SAM" id="SignalP"/>
    </source>
</evidence>
<keyword evidence="1" id="KW-0732">Signal</keyword>
<dbReference type="PATRIC" id="fig|1029756.8.peg.2202"/>
<dbReference type="HOGENOM" id="CLU_103711_0_0_5"/>
<dbReference type="OrthoDB" id="7930636at2"/>
<dbReference type="AlphaFoldDB" id="V5SJP6"/>
<reference evidence="2 3" key="1">
    <citation type="journal article" date="2014" name="Genome Announc.">
        <title>Complete Genome Sequence of Hyphomicrobium nitrativorans Strain NL23, a Denitrifying Bacterium Isolated from Biofilm of a Methanol-Fed Denitrification System Treating Seawater at the Montreal Biodome.</title>
        <authorList>
            <person name="Martineau C."/>
            <person name="Villeneuve C."/>
            <person name="Mauffrey F."/>
            <person name="Villemur R."/>
        </authorList>
    </citation>
    <scope>NUCLEOTIDE SEQUENCE [LARGE SCALE GENOMIC DNA]</scope>
    <source>
        <strain evidence="2">NL23</strain>
    </source>
</reference>
<accession>V5SJP6</accession>
<feature type="chain" id="PRO_5004740851" evidence="1">
    <location>
        <begin position="24"/>
        <end position="227"/>
    </location>
</feature>
<sequence length="227" mass="25108">MIRHATFAALAVAASLMTTPAAADCSQEVALAVMSQGKQPFLRKETNMITESGPVKMTVEYQTPNRMRQIVEPIGGTGPRVESVVVDEKAWTNSGQGWTLLPAAETDMLLQYMIKSIAQVYQEVGKFECLGAETLEGEKVRAYRGLDPDPPTDMPEEMRQMPSTAQKNEAVRMVYLNPETGLPVRSILARQGHLDKPLFKEVYTYPDKIEIEPPKDVIEPPKTDGGQ</sequence>
<protein>
    <submittedName>
        <fullName evidence="2">Uncharacterized protein</fullName>
    </submittedName>
</protein>
<keyword evidence="3" id="KW-1185">Reference proteome</keyword>
<feature type="signal peptide" evidence="1">
    <location>
        <begin position="1"/>
        <end position="23"/>
    </location>
</feature>
<dbReference type="Proteomes" id="UP000018542">
    <property type="component" value="Chromosome"/>
</dbReference>
<evidence type="ECO:0000313" key="2">
    <source>
        <dbReference type="EMBL" id="AHB50194.1"/>
    </source>
</evidence>
<name>V5SJP6_9HYPH</name>
<evidence type="ECO:0000313" key="3">
    <source>
        <dbReference type="Proteomes" id="UP000018542"/>
    </source>
</evidence>
<gene>
    <name evidence="2" type="ORF">W911_10585</name>
</gene>
<dbReference type="STRING" id="1029756.W911_10585"/>
<organism evidence="2 3">
    <name type="scientific">Hyphomicrobium nitrativorans NL23</name>
    <dbReference type="NCBI Taxonomy" id="1029756"/>
    <lineage>
        <taxon>Bacteria</taxon>
        <taxon>Pseudomonadati</taxon>
        <taxon>Pseudomonadota</taxon>
        <taxon>Alphaproteobacteria</taxon>
        <taxon>Hyphomicrobiales</taxon>
        <taxon>Hyphomicrobiaceae</taxon>
        <taxon>Hyphomicrobium</taxon>
    </lineage>
</organism>
<dbReference type="KEGG" id="hni:W911_10585"/>
<proteinExistence type="predicted"/>
<dbReference type="EMBL" id="CP006912">
    <property type="protein sequence ID" value="AHB50194.1"/>
    <property type="molecule type" value="Genomic_DNA"/>
</dbReference>
<dbReference type="RefSeq" id="WP_023787470.1">
    <property type="nucleotide sequence ID" value="NC_022997.1"/>
</dbReference>